<name>A0ABQ4ZBI9_9ASTR</name>
<comment type="caution">
    <text evidence="1">The sequence shown here is derived from an EMBL/GenBank/DDBJ whole genome shotgun (WGS) entry which is preliminary data.</text>
</comment>
<gene>
    <name evidence="1" type="ORF">Tco_0769762</name>
</gene>
<accession>A0ABQ4ZBI9</accession>
<sequence length="178" mass="20250">MGDHDRQVESGVYPLTAANILLTSNGNVKTKKWCTPKSNTLHSKWTGEHSVVSLRLFHEGCEMIKMKAADLKSKERSKIDKFNYALNYHLPVTKGDGLEVLVDAKEKLMQTAPILIDCEWSKERLKRMMSLNGSGSRNAVVKKNNMKKGSHQIPMLDSKDLWMDKTLIRGKEHKKVTR</sequence>
<reference evidence="1" key="1">
    <citation type="journal article" date="2022" name="Int. J. Mol. Sci.">
        <title>Draft Genome of Tanacetum Coccineum: Genomic Comparison of Closely Related Tanacetum-Family Plants.</title>
        <authorList>
            <person name="Yamashiro T."/>
            <person name="Shiraishi A."/>
            <person name="Nakayama K."/>
            <person name="Satake H."/>
        </authorList>
    </citation>
    <scope>NUCLEOTIDE SEQUENCE</scope>
</reference>
<organism evidence="1 2">
    <name type="scientific">Tanacetum coccineum</name>
    <dbReference type="NCBI Taxonomy" id="301880"/>
    <lineage>
        <taxon>Eukaryota</taxon>
        <taxon>Viridiplantae</taxon>
        <taxon>Streptophyta</taxon>
        <taxon>Embryophyta</taxon>
        <taxon>Tracheophyta</taxon>
        <taxon>Spermatophyta</taxon>
        <taxon>Magnoliopsida</taxon>
        <taxon>eudicotyledons</taxon>
        <taxon>Gunneridae</taxon>
        <taxon>Pentapetalae</taxon>
        <taxon>asterids</taxon>
        <taxon>campanulids</taxon>
        <taxon>Asterales</taxon>
        <taxon>Asteraceae</taxon>
        <taxon>Asteroideae</taxon>
        <taxon>Anthemideae</taxon>
        <taxon>Anthemidinae</taxon>
        <taxon>Tanacetum</taxon>
    </lineage>
</organism>
<reference evidence="1" key="2">
    <citation type="submission" date="2022-01" db="EMBL/GenBank/DDBJ databases">
        <authorList>
            <person name="Yamashiro T."/>
            <person name="Shiraishi A."/>
            <person name="Satake H."/>
            <person name="Nakayama K."/>
        </authorList>
    </citation>
    <scope>NUCLEOTIDE SEQUENCE</scope>
</reference>
<dbReference type="EMBL" id="BQNB010011173">
    <property type="protein sequence ID" value="GJS87126.1"/>
    <property type="molecule type" value="Genomic_DNA"/>
</dbReference>
<proteinExistence type="predicted"/>
<evidence type="ECO:0000313" key="2">
    <source>
        <dbReference type="Proteomes" id="UP001151760"/>
    </source>
</evidence>
<evidence type="ECO:0000313" key="1">
    <source>
        <dbReference type="EMBL" id="GJS87126.1"/>
    </source>
</evidence>
<protein>
    <submittedName>
        <fullName evidence="1">Uncharacterized protein</fullName>
    </submittedName>
</protein>
<dbReference type="Proteomes" id="UP001151760">
    <property type="component" value="Unassembled WGS sequence"/>
</dbReference>
<keyword evidence="2" id="KW-1185">Reference proteome</keyword>